<dbReference type="AlphaFoldDB" id="A0AAV4XQ17"/>
<organism evidence="1 2">
    <name type="scientific">Caerostris extrusa</name>
    <name type="common">Bark spider</name>
    <name type="synonym">Caerostris bankana</name>
    <dbReference type="NCBI Taxonomy" id="172846"/>
    <lineage>
        <taxon>Eukaryota</taxon>
        <taxon>Metazoa</taxon>
        <taxon>Ecdysozoa</taxon>
        <taxon>Arthropoda</taxon>
        <taxon>Chelicerata</taxon>
        <taxon>Arachnida</taxon>
        <taxon>Araneae</taxon>
        <taxon>Araneomorphae</taxon>
        <taxon>Entelegynae</taxon>
        <taxon>Araneoidea</taxon>
        <taxon>Araneidae</taxon>
        <taxon>Caerostris</taxon>
    </lineage>
</organism>
<accession>A0AAV4XQ17</accession>
<protein>
    <submittedName>
        <fullName evidence="1">Uncharacterized protein</fullName>
    </submittedName>
</protein>
<dbReference type="Proteomes" id="UP001054945">
    <property type="component" value="Unassembled WGS sequence"/>
</dbReference>
<evidence type="ECO:0000313" key="1">
    <source>
        <dbReference type="EMBL" id="GIY95823.1"/>
    </source>
</evidence>
<keyword evidence="2" id="KW-1185">Reference proteome</keyword>
<evidence type="ECO:0000313" key="2">
    <source>
        <dbReference type="Proteomes" id="UP001054945"/>
    </source>
</evidence>
<gene>
    <name evidence="1" type="ORF">CEXT_799411</name>
</gene>
<dbReference type="EMBL" id="BPLR01017967">
    <property type="protein sequence ID" value="GIY95823.1"/>
    <property type="molecule type" value="Genomic_DNA"/>
</dbReference>
<sequence>MSIQEIILFPAVWFLSLDSSKSFHPLILIRYSKPPNLINSFTSHPGTTKFMFPCIIAQWKSSISVKVTDAKKLDALKILSNTDITSVSLETFHITLSTPIKVFGELYGQLTRVTNVWYVNVWHLSQCIY</sequence>
<reference evidence="1 2" key="1">
    <citation type="submission" date="2021-06" db="EMBL/GenBank/DDBJ databases">
        <title>Caerostris extrusa draft genome.</title>
        <authorList>
            <person name="Kono N."/>
            <person name="Arakawa K."/>
        </authorList>
    </citation>
    <scope>NUCLEOTIDE SEQUENCE [LARGE SCALE GENOMIC DNA]</scope>
</reference>
<name>A0AAV4XQ17_CAEEX</name>
<proteinExistence type="predicted"/>
<comment type="caution">
    <text evidence="1">The sequence shown here is derived from an EMBL/GenBank/DDBJ whole genome shotgun (WGS) entry which is preliminary data.</text>
</comment>